<comment type="caution">
    <text evidence="1">The sequence shown here is derived from an EMBL/GenBank/DDBJ whole genome shotgun (WGS) entry which is preliminary data.</text>
</comment>
<dbReference type="AlphaFoldDB" id="X1TKF0"/>
<reference evidence="1" key="1">
    <citation type="journal article" date="2014" name="Front. Microbiol.">
        <title>High frequency of phylogenetically diverse reductive dehalogenase-homologous genes in deep subseafloor sedimentary metagenomes.</title>
        <authorList>
            <person name="Kawai M."/>
            <person name="Futagami T."/>
            <person name="Toyoda A."/>
            <person name="Takaki Y."/>
            <person name="Nishi S."/>
            <person name="Hori S."/>
            <person name="Arai W."/>
            <person name="Tsubouchi T."/>
            <person name="Morono Y."/>
            <person name="Uchiyama I."/>
            <person name="Ito T."/>
            <person name="Fujiyama A."/>
            <person name="Inagaki F."/>
            <person name="Takami H."/>
        </authorList>
    </citation>
    <scope>NUCLEOTIDE SEQUENCE</scope>
    <source>
        <strain evidence="1">Expedition CK06-06</strain>
    </source>
</reference>
<organism evidence="1">
    <name type="scientific">marine sediment metagenome</name>
    <dbReference type="NCBI Taxonomy" id="412755"/>
    <lineage>
        <taxon>unclassified sequences</taxon>
        <taxon>metagenomes</taxon>
        <taxon>ecological metagenomes</taxon>
    </lineage>
</organism>
<name>X1TKF0_9ZZZZ</name>
<dbReference type="EMBL" id="BARW01009440">
    <property type="protein sequence ID" value="GAI80489.1"/>
    <property type="molecule type" value="Genomic_DNA"/>
</dbReference>
<dbReference type="Gene3D" id="3.40.50.1240">
    <property type="entry name" value="Phosphoglycerate mutase-like"/>
    <property type="match status" value="1"/>
</dbReference>
<evidence type="ECO:0000313" key="1">
    <source>
        <dbReference type="EMBL" id="GAI80489.1"/>
    </source>
</evidence>
<dbReference type="Pfam" id="PF00300">
    <property type="entry name" value="His_Phos_1"/>
    <property type="match status" value="1"/>
</dbReference>
<dbReference type="SUPFAM" id="SSF53254">
    <property type="entry name" value="Phosphoglycerate mutase-like"/>
    <property type="match status" value="1"/>
</dbReference>
<proteinExistence type="predicted"/>
<dbReference type="InterPro" id="IPR029033">
    <property type="entry name" value="His_PPase_superfam"/>
</dbReference>
<dbReference type="InterPro" id="IPR013078">
    <property type="entry name" value="His_Pase_superF_clade-1"/>
</dbReference>
<protein>
    <recommendedName>
        <fullName evidence="2">Phosphoglycerate mutase domain-containing protein</fullName>
    </recommendedName>
</protein>
<gene>
    <name evidence="1" type="ORF">S12H4_18986</name>
</gene>
<accession>X1TKF0</accession>
<sequence length="171" mass="20524">MGKNYYEIDENIYQRFEQKNEMFCRYLWDKNLKTYQNNFADDMLKNIREDNEGYTHFDYAFSKASWAVYNRFPFAFSWEGRFKKEIAELYPKEWELWVNNPEELRVEGMETLYDVQKRTKACLDSLVSRYNGETLVVVSHRAVLKPLIAACLNIASPYFWKIHLVSQISAH</sequence>
<evidence type="ECO:0008006" key="2">
    <source>
        <dbReference type="Google" id="ProtNLM"/>
    </source>
</evidence>